<dbReference type="InterPro" id="IPR010266">
    <property type="entry name" value="NnrS"/>
</dbReference>
<proteinExistence type="predicted"/>
<feature type="transmembrane region" description="Helical" evidence="1">
    <location>
        <begin position="222"/>
        <end position="241"/>
    </location>
</feature>
<dbReference type="Pfam" id="PF05940">
    <property type="entry name" value="NnrS"/>
    <property type="match status" value="1"/>
</dbReference>
<feature type="transmembrane region" description="Helical" evidence="1">
    <location>
        <begin position="347"/>
        <end position="365"/>
    </location>
</feature>
<feature type="transmembrane region" description="Helical" evidence="1">
    <location>
        <begin position="314"/>
        <end position="335"/>
    </location>
</feature>
<dbReference type="AlphaFoldDB" id="E6QQM0"/>
<feature type="transmembrane region" description="Helical" evidence="1">
    <location>
        <begin position="247"/>
        <end position="266"/>
    </location>
</feature>
<feature type="transmembrane region" description="Helical" evidence="1">
    <location>
        <begin position="273"/>
        <end position="294"/>
    </location>
</feature>
<evidence type="ECO:0000256" key="1">
    <source>
        <dbReference type="SAM" id="Phobius"/>
    </source>
</evidence>
<feature type="transmembrane region" description="Helical" evidence="1">
    <location>
        <begin position="20"/>
        <end position="40"/>
    </location>
</feature>
<keyword evidence="1" id="KW-1133">Transmembrane helix</keyword>
<dbReference type="EMBL" id="CABR01000035">
    <property type="protein sequence ID" value="CBI09541.1"/>
    <property type="molecule type" value="Genomic_DNA"/>
</dbReference>
<gene>
    <name evidence="2" type="ORF">CARN7_0272</name>
</gene>
<feature type="transmembrane region" description="Helical" evidence="1">
    <location>
        <begin position="180"/>
        <end position="201"/>
    </location>
</feature>
<feature type="transmembrane region" description="Helical" evidence="1">
    <location>
        <begin position="153"/>
        <end position="174"/>
    </location>
</feature>
<comment type="caution">
    <text evidence="2">The sequence shown here is derived from an EMBL/GenBank/DDBJ whole genome shotgun (WGS) entry which is preliminary data.</text>
</comment>
<sequence>MTPHVSFWRQLAATPHRGMFLAGSVQGVLVMLWWGLALLARSHQNIGLPLWSAGSSWAHPFWMIYGFFPFFMFGFLFTTYPNWMNAEKIPSRRALCSTVLLLTGVLLCYVGLAMAKWVLIVGFVFMLLGWSLATFQLLYVLLTARHPDKRHPIITSAALIAGELGLAATALWRITGNGEWLAFSRVAGIWFFLLPIMMTVSHRMIPFFSSRVIKSYIVVRPYGLLWLMLACSVAHGVLTLFHADTLLWVVDFPLAACALYFTWAWRITESFQVALLAVLHAAFAWLGLSMLLFGLQSFALALHWNGLHFGLAPLHALTIGFMTSMLMGMASRVTLGHAGRPLKLDHLTIGLFVGIQLTAVIRVLADMMPDWQHDAAYGYVLAASIWFTVWVLWAMRYAPMYWRARADGKAD</sequence>
<feature type="transmembrane region" description="Helical" evidence="1">
    <location>
        <begin position="94"/>
        <end position="112"/>
    </location>
</feature>
<keyword evidence="1" id="KW-0472">Membrane</keyword>
<keyword evidence="1" id="KW-0812">Transmembrane</keyword>
<protein>
    <recommendedName>
        <fullName evidence="3">NnrS protein</fullName>
    </recommendedName>
</protein>
<evidence type="ECO:0000313" key="2">
    <source>
        <dbReference type="EMBL" id="CBI09541.1"/>
    </source>
</evidence>
<organism evidence="2">
    <name type="scientific">mine drainage metagenome</name>
    <dbReference type="NCBI Taxonomy" id="410659"/>
    <lineage>
        <taxon>unclassified sequences</taxon>
        <taxon>metagenomes</taxon>
        <taxon>ecological metagenomes</taxon>
    </lineage>
</organism>
<accession>E6QQM0</accession>
<name>E6QQM0_9ZZZZ</name>
<reference evidence="2" key="1">
    <citation type="submission" date="2009-10" db="EMBL/GenBank/DDBJ databases">
        <title>Diversity of trophic interactions inside an arsenic-rich microbial ecosystem.</title>
        <authorList>
            <person name="Bertin P.N."/>
            <person name="Heinrich-Salmeron A."/>
            <person name="Pelletier E."/>
            <person name="Goulhen-Chollet F."/>
            <person name="Arsene-Ploetze F."/>
            <person name="Gallien S."/>
            <person name="Calteau A."/>
            <person name="Vallenet D."/>
            <person name="Casiot C."/>
            <person name="Chane-Woon-Ming B."/>
            <person name="Giloteaux L."/>
            <person name="Barakat M."/>
            <person name="Bonnefoy V."/>
            <person name="Bruneel O."/>
            <person name="Chandler M."/>
            <person name="Cleiss J."/>
            <person name="Duran R."/>
            <person name="Elbaz-Poulichet F."/>
            <person name="Fonknechten N."/>
            <person name="Lauga B."/>
            <person name="Mornico D."/>
            <person name="Ortet P."/>
            <person name="Schaeffer C."/>
            <person name="Siguier P."/>
            <person name="Alexander Thil Smith A."/>
            <person name="Van Dorsselaer A."/>
            <person name="Weissenbach J."/>
            <person name="Medigue C."/>
            <person name="Le Paslier D."/>
        </authorList>
    </citation>
    <scope>NUCLEOTIDE SEQUENCE</scope>
</reference>
<feature type="transmembrane region" description="Helical" evidence="1">
    <location>
        <begin position="118"/>
        <end position="141"/>
    </location>
</feature>
<feature type="transmembrane region" description="Helical" evidence="1">
    <location>
        <begin position="377"/>
        <end position="395"/>
    </location>
</feature>
<evidence type="ECO:0008006" key="3">
    <source>
        <dbReference type="Google" id="ProtNLM"/>
    </source>
</evidence>
<feature type="transmembrane region" description="Helical" evidence="1">
    <location>
        <begin position="60"/>
        <end position="82"/>
    </location>
</feature>